<feature type="transmembrane region" description="Helical" evidence="6">
    <location>
        <begin position="21"/>
        <end position="45"/>
    </location>
</feature>
<sequence length="497" mass="54960">MTKNSASGKKSSYRQIMKATSIFGGVQVFNIIISIVRSKVIALLLGPAGMGIAGLLTSTITLVGSLTNFGLKTSAVKDIAAANESEDNHQIASVIVVMQRLVWITGLLGALVTLVLAPWLSELSFGNTDYTIAFRWLSITLIFNQLTSGQYVLLQGLRKLNHLAKANMLGSAFGLLISIPLYYYLELEGIVPAIILTALMTFIVNWHFSRKINIQKINVSFKETKVLGKGMMLMGFMLSLSGIMTYGESYIIRIFISNTGGIEEVGLYNAGIAIITNYVGLVFTAMATDYYPRLSGVAHDNEKATELINQQAEIAILILAPILAIFLIFIDWVIILLYSSQFIGVSAMVYWAALGMFFKAASWSIAFIFLAKGASKLFFWNELVAITILGGSNILGYYYWGLTGLGISFIVAYVIYLLQVFLIAKTKYGFTFNRGFVKIFVFQFILALGCFLTTKFIAAPWSYVIGIPLILTSVWYSFKALDKRMNLKGVINKFRKK</sequence>
<feature type="transmembrane region" description="Helical" evidence="6">
    <location>
        <begin position="460"/>
        <end position="478"/>
    </location>
</feature>
<keyword evidence="3 6" id="KW-0812">Transmembrane</keyword>
<dbReference type="InterPro" id="IPR044550">
    <property type="entry name" value="WzxE"/>
</dbReference>
<dbReference type="PANTHER" id="PTHR30250">
    <property type="entry name" value="PST FAMILY PREDICTED COLANIC ACID TRANSPORTER"/>
    <property type="match status" value="1"/>
</dbReference>
<dbReference type="EMBL" id="JABTCF010000018">
    <property type="protein sequence ID" value="MBD0780013.1"/>
    <property type="molecule type" value="Genomic_DNA"/>
</dbReference>
<feature type="transmembrane region" description="Helical" evidence="6">
    <location>
        <begin position="378"/>
        <end position="400"/>
    </location>
</feature>
<evidence type="ECO:0000313" key="7">
    <source>
        <dbReference type="EMBL" id="MBD0780013.1"/>
    </source>
</evidence>
<feature type="transmembrane region" description="Helical" evidence="6">
    <location>
        <begin position="101"/>
        <end position="120"/>
    </location>
</feature>
<dbReference type="RefSeq" id="WP_188245444.1">
    <property type="nucleotide sequence ID" value="NZ_JABTCF010000018.1"/>
</dbReference>
<feature type="transmembrane region" description="Helical" evidence="6">
    <location>
        <begin position="436"/>
        <end position="454"/>
    </location>
</feature>
<accession>A0ABR7V5J3</accession>
<name>A0ABR7V5J3_9FLAO</name>
<keyword evidence="2" id="KW-1003">Cell membrane</keyword>
<keyword evidence="4 6" id="KW-1133">Transmembrane helix</keyword>
<dbReference type="InterPro" id="IPR050833">
    <property type="entry name" value="Poly_Biosynth_Transport"/>
</dbReference>
<feature type="transmembrane region" description="Helical" evidence="6">
    <location>
        <begin position="166"/>
        <end position="184"/>
    </location>
</feature>
<proteinExistence type="predicted"/>
<keyword evidence="5 6" id="KW-0472">Membrane</keyword>
<dbReference type="PANTHER" id="PTHR30250:SF11">
    <property type="entry name" value="O-ANTIGEN TRANSPORTER-RELATED"/>
    <property type="match status" value="1"/>
</dbReference>
<evidence type="ECO:0000256" key="4">
    <source>
        <dbReference type="ARBA" id="ARBA00022989"/>
    </source>
</evidence>
<evidence type="ECO:0000313" key="8">
    <source>
        <dbReference type="Proteomes" id="UP001166021"/>
    </source>
</evidence>
<dbReference type="Proteomes" id="UP001166021">
    <property type="component" value="Unassembled WGS sequence"/>
</dbReference>
<gene>
    <name evidence="7" type="ORF">HPE56_19615</name>
</gene>
<evidence type="ECO:0000256" key="3">
    <source>
        <dbReference type="ARBA" id="ARBA00022692"/>
    </source>
</evidence>
<feature type="transmembrane region" description="Helical" evidence="6">
    <location>
        <begin position="312"/>
        <end position="338"/>
    </location>
</feature>
<feature type="transmembrane region" description="Helical" evidence="6">
    <location>
        <begin position="132"/>
        <end position="154"/>
    </location>
</feature>
<comment type="subcellular location">
    <subcellularLocation>
        <location evidence="1">Cell membrane</location>
        <topology evidence="1">Multi-pass membrane protein</topology>
    </subcellularLocation>
</comment>
<evidence type="ECO:0000256" key="6">
    <source>
        <dbReference type="SAM" id="Phobius"/>
    </source>
</evidence>
<comment type="caution">
    <text evidence="7">The sequence shown here is derived from an EMBL/GenBank/DDBJ whole genome shotgun (WGS) entry which is preliminary data.</text>
</comment>
<keyword evidence="8" id="KW-1185">Reference proteome</keyword>
<evidence type="ECO:0000256" key="5">
    <source>
        <dbReference type="ARBA" id="ARBA00023136"/>
    </source>
</evidence>
<evidence type="ECO:0000256" key="2">
    <source>
        <dbReference type="ARBA" id="ARBA00022475"/>
    </source>
</evidence>
<feature type="transmembrane region" description="Helical" evidence="6">
    <location>
        <begin position="350"/>
        <end position="371"/>
    </location>
</feature>
<feature type="transmembrane region" description="Helical" evidence="6">
    <location>
        <begin position="51"/>
        <end position="71"/>
    </location>
</feature>
<protein>
    <submittedName>
        <fullName evidence="7">O-antigen translocase</fullName>
    </submittedName>
</protein>
<feature type="transmembrane region" description="Helical" evidence="6">
    <location>
        <begin position="267"/>
        <end position="291"/>
    </location>
</feature>
<dbReference type="CDD" id="cd13125">
    <property type="entry name" value="MATE_like_10"/>
    <property type="match status" value="1"/>
</dbReference>
<organism evidence="7 8">
    <name type="scientific">Maribacter aquimaris</name>
    <dbReference type="NCBI Taxonomy" id="2737171"/>
    <lineage>
        <taxon>Bacteria</taxon>
        <taxon>Pseudomonadati</taxon>
        <taxon>Bacteroidota</taxon>
        <taxon>Flavobacteriia</taxon>
        <taxon>Flavobacteriales</taxon>
        <taxon>Flavobacteriaceae</taxon>
        <taxon>Maribacter</taxon>
    </lineage>
</organism>
<evidence type="ECO:0000256" key="1">
    <source>
        <dbReference type="ARBA" id="ARBA00004651"/>
    </source>
</evidence>
<feature type="transmembrane region" description="Helical" evidence="6">
    <location>
        <begin position="190"/>
        <end position="209"/>
    </location>
</feature>
<reference evidence="7" key="1">
    <citation type="submission" date="2020-05" db="EMBL/GenBank/DDBJ databases">
        <title>The draft genome sequence of Maribacter sp. ANRC-HE7.</title>
        <authorList>
            <person name="Mu L."/>
        </authorList>
    </citation>
    <scope>NUCLEOTIDE SEQUENCE</scope>
    <source>
        <strain evidence="7">ANRC-HE7</strain>
    </source>
</reference>
<feature type="transmembrane region" description="Helical" evidence="6">
    <location>
        <begin position="230"/>
        <end position="247"/>
    </location>
</feature>
<feature type="transmembrane region" description="Helical" evidence="6">
    <location>
        <begin position="406"/>
        <end position="424"/>
    </location>
</feature>
<dbReference type="Pfam" id="PF13440">
    <property type="entry name" value="Polysacc_synt_3"/>
    <property type="match status" value="1"/>
</dbReference>